<sequence length="226" mass="24683">MLIVVPARAGSKGIPGKNTKIFRDAPLVNWSFAAAKWLSNKLDAQVLCTTDDPKVAELARAMNLLVHNRAKQLANDTASMAEVVLDVCEATNSNNYILLQPTSPLRIKVDLERLVSALEKNPTVVSCTAPAEAPEDIIELSSGPIITGPKTETRQERVREYRFVDGAFYAGCVTNLKNGLGFSPAGTKFVTLSNPIANDIDTPFDWTMAETQHDWLVSQGVEFVRP</sequence>
<dbReference type="Pfam" id="PF02348">
    <property type="entry name" value="CTP_transf_3"/>
    <property type="match status" value="1"/>
</dbReference>
<dbReference type="InterPro" id="IPR050793">
    <property type="entry name" value="CMP-NeuNAc_synthase"/>
</dbReference>
<protein>
    <submittedName>
        <fullName evidence="1">N-acylneuraminate cytidylyltransferase</fullName>
    </submittedName>
</protein>
<gene>
    <name evidence="1" type="ORF">RCA23_c02120</name>
</gene>
<dbReference type="Gene3D" id="3.90.550.10">
    <property type="entry name" value="Spore Coat Polysaccharide Biosynthesis Protein SpsA, Chain A"/>
    <property type="match status" value="1"/>
</dbReference>
<dbReference type="EMBL" id="CP003984">
    <property type="protein sequence ID" value="AII85777.1"/>
    <property type="molecule type" value="Genomic_DNA"/>
</dbReference>
<keyword evidence="1" id="KW-0808">Transferase</keyword>
<dbReference type="InterPro" id="IPR029044">
    <property type="entry name" value="Nucleotide-diphossugar_trans"/>
</dbReference>
<dbReference type="AlphaFoldDB" id="A0AAN0VH57"/>
<dbReference type="InterPro" id="IPR003329">
    <property type="entry name" value="Cytidylyl_trans"/>
</dbReference>
<reference evidence="1 2" key="1">
    <citation type="journal article" date="2014" name="ISME J.">
        <title>Adaptation of an abundant Roseobacter RCA organism to pelagic systems revealed by genomic and transcriptomic analyses.</title>
        <authorList>
            <person name="Voget S."/>
            <person name="Wemheuer B."/>
            <person name="Brinkhoff T."/>
            <person name="Vollmers J."/>
            <person name="Dietrich S."/>
            <person name="Giebel H.A."/>
            <person name="Beardsley C."/>
            <person name="Sardemann C."/>
            <person name="Bakenhus I."/>
            <person name="Billerbeck S."/>
            <person name="Daniel R."/>
            <person name="Simon M."/>
        </authorList>
    </citation>
    <scope>NUCLEOTIDE SEQUENCE [LARGE SCALE GENOMIC DNA]</scope>
    <source>
        <strain evidence="1 2">RCA23</strain>
    </source>
</reference>
<dbReference type="PANTHER" id="PTHR21485:SF3">
    <property type="entry name" value="N-ACYLNEURAMINATE CYTIDYLYLTRANSFERASE"/>
    <property type="match status" value="1"/>
</dbReference>
<dbReference type="Proteomes" id="UP000028680">
    <property type="component" value="Chromosome"/>
</dbReference>
<evidence type="ECO:0000313" key="2">
    <source>
        <dbReference type="Proteomes" id="UP000028680"/>
    </source>
</evidence>
<accession>A0AAN0VH57</accession>
<evidence type="ECO:0000313" key="1">
    <source>
        <dbReference type="EMBL" id="AII85777.1"/>
    </source>
</evidence>
<dbReference type="PANTHER" id="PTHR21485">
    <property type="entry name" value="HAD SUPERFAMILY MEMBERS CMAS AND KDSC"/>
    <property type="match status" value="1"/>
</dbReference>
<dbReference type="SUPFAM" id="SSF53448">
    <property type="entry name" value="Nucleotide-diphospho-sugar transferases"/>
    <property type="match status" value="1"/>
</dbReference>
<dbReference type="KEGG" id="ptp:RCA23_c02120"/>
<dbReference type="GO" id="GO:0008781">
    <property type="term" value="F:N-acylneuraminate cytidylyltransferase activity"/>
    <property type="evidence" value="ECO:0007669"/>
    <property type="project" value="TreeGrafter"/>
</dbReference>
<keyword evidence="1" id="KW-0548">Nucleotidyltransferase</keyword>
<keyword evidence="2" id="KW-1185">Reference proteome</keyword>
<organism evidence="1 2">
    <name type="scientific">Planktomarina temperata RCA23</name>
    <dbReference type="NCBI Taxonomy" id="666509"/>
    <lineage>
        <taxon>Bacteria</taxon>
        <taxon>Pseudomonadati</taxon>
        <taxon>Pseudomonadota</taxon>
        <taxon>Alphaproteobacteria</taxon>
        <taxon>Rhodobacterales</taxon>
        <taxon>Paracoccaceae</taxon>
        <taxon>Planktomarina</taxon>
    </lineage>
</organism>
<proteinExistence type="predicted"/>
<name>A0AAN0VH57_9RHOB</name>